<proteinExistence type="predicted"/>
<feature type="compositionally biased region" description="Acidic residues" evidence="1">
    <location>
        <begin position="93"/>
        <end position="103"/>
    </location>
</feature>
<dbReference type="InterPro" id="IPR029058">
    <property type="entry name" value="AB_hydrolase_fold"/>
</dbReference>
<protein>
    <recommendedName>
        <fullName evidence="4">Alpha/beta hydrolase</fullName>
    </recommendedName>
</protein>
<evidence type="ECO:0008006" key="4">
    <source>
        <dbReference type="Google" id="ProtNLM"/>
    </source>
</evidence>
<reference evidence="2" key="1">
    <citation type="submission" date="2022-05" db="EMBL/GenBank/DDBJ databases">
        <title>Genomic analysis of Brachybacterium sp. CBA3104.</title>
        <authorList>
            <person name="Roh S.W."/>
            <person name="Kim Y.B."/>
            <person name="Kim Y."/>
        </authorList>
    </citation>
    <scope>NUCLEOTIDE SEQUENCE</scope>
    <source>
        <strain evidence="2">CBA3104</strain>
    </source>
</reference>
<accession>A0ABY4N9D2</accession>
<organism evidence="2 3">
    <name type="scientific">Brachybacterium kimchii</name>
    <dbReference type="NCBI Taxonomy" id="2942909"/>
    <lineage>
        <taxon>Bacteria</taxon>
        <taxon>Bacillati</taxon>
        <taxon>Actinomycetota</taxon>
        <taxon>Actinomycetes</taxon>
        <taxon>Micrococcales</taxon>
        <taxon>Dermabacteraceae</taxon>
        <taxon>Brachybacterium</taxon>
    </lineage>
</organism>
<evidence type="ECO:0000313" key="3">
    <source>
        <dbReference type="Proteomes" id="UP001055868"/>
    </source>
</evidence>
<dbReference type="Proteomes" id="UP001055868">
    <property type="component" value="Chromosome"/>
</dbReference>
<gene>
    <name evidence="2" type="ORF">M4486_01265</name>
</gene>
<name>A0ABY4N9D2_9MICO</name>
<dbReference type="SUPFAM" id="SSF53474">
    <property type="entry name" value="alpha/beta-Hydrolases"/>
    <property type="match status" value="1"/>
</dbReference>
<dbReference type="EMBL" id="CP097218">
    <property type="protein sequence ID" value="UQN30005.1"/>
    <property type="molecule type" value="Genomic_DNA"/>
</dbReference>
<sequence length="513" mass="52005">MSGFQGMDTGAVEALAGRDAQAAERLEQLLSALAASVDSVDWVGSDAEAFREDFRTLVATPGTRAVQRLHACGRDLRDQVEEQERASQAGGDEGSDGGSDDAESGGLLDGLEGLAGSAMDIGSGIGHGLADGVGDMVSPVLDRISATAPAVSQLIGDGAHLAEELEDVVDGGRMPPLSELASSLALPVASAVGVGWNAATGEDHQFFSDRGAARVSGDDVHVQDGGGAPHSVAALLDDVSGNYSSEGEEIGKVQVKTVVDPDGHERYIVTVPGTEADIGDPSLGWGGQGNSRDWSANVRAMAGQDTAAMQNVRDAMIAAGVEPGADVMMVGHSQGGIINAALASDPSFNGPGGYNVTTLVSEGSPVESFDLPPGTQSLNIAHGGGLSTGVSSGPGGVPVPDGIGVSGDPVPTLDMGGLRADGSGPGSNHQEVVLPGSRDWIVPPSSGAAGGGPSGFDAVFSDHNQNQYTADAYAETKNHSDGALARFENSPDVQRYLDPRNDVRRTTVVDVGR</sequence>
<dbReference type="Gene3D" id="1.10.287.1060">
    <property type="entry name" value="ESAT-6-like"/>
    <property type="match status" value="1"/>
</dbReference>
<evidence type="ECO:0000256" key="1">
    <source>
        <dbReference type="SAM" id="MobiDB-lite"/>
    </source>
</evidence>
<feature type="region of interest" description="Disordered" evidence="1">
    <location>
        <begin position="79"/>
        <end position="109"/>
    </location>
</feature>
<dbReference type="RefSeq" id="WP_249479183.1">
    <property type="nucleotide sequence ID" value="NZ_CP097218.1"/>
</dbReference>
<keyword evidence="3" id="KW-1185">Reference proteome</keyword>
<evidence type="ECO:0000313" key="2">
    <source>
        <dbReference type="EMBL" id="UQN30005.1"/>
    </source>
</evidence>